<proteinExistence type="predicted"/>
<dbReference type="Proteomes" id="UP001172778">
    <property type="component" value="Unassembled WGS sequence"/>
</dbReference>
<sequence length="138" mass="15274">MTSTPSDSAQIDQLVQAFFSVFTCKDGQLPDLSRLYALCLPEAVIACHSPQGTTVYSLESFIAPRQALFASGRLTDFQEQEDSADTQITGGIASRHCRYSKAGLMEGQPFTGRGTKYLHFVKMDKGWRISSVVWQDDI</sequence>
<evidence type="ECO:0000313" key="1">
    <source>
        <dbReference type="EMBL" id="MDK2126399.1"/>
    </source>
</evidence>
<dbReference type="InterPro" id="IPR032710">
    <property type="entry name" value="NTF2-like_dom_sf"/>
</dbReference>
<reference evidence="1" key="1">
    <citation type="submission" date="2023-03" db="EMBL/GenBank/DDBJ databases">
        <title>Chitinimonas shenzhenensis gen. nov., sp. nov., a novel member of family Burkholderiaceae isolated from activated sludge collected in Shen Zhen, China.</title>
        <authorList>
            <person name="Wang X."/>
        </authorList>
    </citation>
    <scope>NUCLEOTIDE SEQUENCE</scope>
    <source>
        <strain evidence="1">DQS-5</strain>
    </source>
</reference>
<gene>
    <name evidence="1" type="ORF">PZA18_20375</name>
</gene>
<dbReference type="Gene3D" id="3.10.450.50">
    <property type="match status" value="1"/>
</dbReference>
<evidence type="ECO:0000313" key="2">
    <source>
        <dbReference type="Proteomes" id="UP001172778"/>
    </source>
</evidence>
<evidence type="ECO:0008006" key="3">
    <source>
        <dbReference type="Google" id="ProtNLM"/>
    </source>
</evidence>
<accession>A0ABT7E2X9</accession>
<comment type="caution">
    <text evidence="1">The sequence shown here is derived from an EMBL/GenBank/DDBJ whole genome shotgun (WGS) entry which is preliminary data.</text>
</comment>
<name>A0ABT7E2X9_9NEIS</name>
<dbReference type="SUPFAM" id="SSF54427">
    <property type="entry name" value="NTF2-like"/>
    <property type="match status" value="1"/>
</dbReference>
<keyword evidence="2" id="KW-1185">Reference proteome</keyword>
<dbReference type="EMBL" id="JARRAF010000037">
    <property type="protein sequence ID" value="MDK2126399.1"/>
    <property type="molecule type" value="Genomic_DNA"/>
</dbReference>
<protein>
    <recommendedName>
        <fullName evidence="3">DUF4440 domain-containing protein</fullName>
    </recommendedName>
</protein>
<organism evidence="1 2">
    <name type="scientific">Parachitinimonas caeni</name>
    <dbReference type="NCBI Taxonomy" id="3031301"/>
    <lineage>
        <taxon>Bacteria</taxon>
        <taxon>Pseudomonadati</taxon>
        <taxon>Pseudomonadota</taxon>
        <taxon>Betaproteobacteria</taxon>
        <taxon>Neisseriales</taxon>
        <taxon>Chitinibacteraceae</taxon>
        <taxon>Parachitinimonas</taxon>
    </lineage>
</organism>
<dbReference type="RefSeq" id="WP_284102718.1">
    <property type="nucleotide sequence ID" value="NZ_JARRAF010000037.1"/>
</dbReference>